<organism evidence="2 3">
    <name type="scientific">Pseudoalteromonas haloplanktis</name>
    <name type="common">Alteromonas haloplanktis</name>
    <dbReference type="NCBI Taxonomy" id="228"/>
    <lineage>
        <taxon>Bacteria</taxon>
        <taxon>Pseudomonadati</taxon>
        <taxon>Pseudomonadota</taxon>
        <taxon>Gammaproteobacteria</taxon>
        <taxon>Alteromonadales</taxon>
        <taxon>Pseudoalteromonadaceae</taxon>
        <taxon>Pseudoalteromonas</taxon>
    </lineage>
</organism>
<dbReference type="EMBL" id="JAVIFY010000005">
    <property type="protein sequence ID" value="MDQ9091747.1"/>
    <property type="molecule type" value="Genomic_DNA"/>
</dbReference>
<feature type="transmembrane region" description="Helical" evidence="1">
    <location>
        <begin position="68"/>
        <end position="89"/>
    </location>
</feature>
<keyword evidence="1" id="KW-1133">Transmembrane helix</keyword>
<proteinExistence type="predicted"/>
<dbReference type="Proteomes" id="UP001226574">
    <property type="component" value="Unassembled WGS sequence"/>
</dbReference>
<evidence type="ECO:0000313" key="2">
    <source>
        <dbReference type="EMBL" id="MDQ9091747.1"/>
    </source>
</evidence>
<sequence length="97" mass="10682">MLILLQVLLQLLGFILLSLSLQRHYNDVFGQTQRPTKQTIRLLKFMGFAALIVAITSAVYTWGSALGLVYFFATASLVASALAMLLAYFGKIKAVIN</sequence>
<evidence type="ECO:0000313" key="3">
    <source>
        <dbReference type="Proteomes" id="UP001226574"/>
    </source>
</evidence>
<dbReference type="Pfam" id="PF11804">
    <property type="entry name" value="DUF3325"/>
    <property type="match status" value="1"/>
</dbReference>
<keyword evidence="3" id="KW-1185">Reference proteome</keyword>
<comment type="caution">
    <text evidence="2">The sequence shown here is derived from an EMBL/GenBank/DDBJ whole genome shotgun (WGS) entry which is preliminary data.</text>
</comment>
<protein>
    <submittedName>
        <fullName evidence="2">DUF3325 domain-containing protein</fullName>
    </submittedName>
</protein>
<gene>
    <name evidence="2" type="ORF">RC083_09100</name>
</gene>
<dbReference type="InterPro" id="IPR021762">
    <property type="entry name" value="DUF3325"/>
</dbReference>
<feature type="transmembrane region" description="Helical" evidence="1">
    <location>
        <begin position="6"/>
        <end position="21"/>
    </location>
</feature>
<keyword evidence="1" id="KW-0472">Membrane</keyword>
<dbReference type="RefSeq" id="WP_309038894.1">
    <property type="nucleotide sequence ID" value="NZ_JAVIFY010000005.1"/>
</dbReference>
<accession>A0ABU1BBY0</accession>
<feature type="transmembrane region" description="Helical" evidence="1">
    <location>
        <begin position="42"/>
        <end position="62"/>
    </location>
</feature>
<keyword evidence="1" id="KW-0812">Transmembrane</keyword>
<evidence type="ECO:0000256" key="1">
    <source>
        <dbReference type="SAM" id="Phobius"/>
    </source>
</evidence>
<name>A0ABU1BBY0_PSEHA</name>
<reference evidence="2 3" key="1">
    <citation type="submission" date="2023-08" db="EMBL/GenBank/DDBJ databases">
        <title>Pseudoalteromonas haloplanktis LL1 genome.</title>
        <authorList>
            <person name="Wu S."/>
        </authorList>
    </citation>
    <scope>NUCLEOTIDE SEQUENCE [LARGE SCALE GENOMIC DNA]</scope>
    <source>
        <strain evidence="2 3">LL1</strain>
    </source>
</reference>